<dbReference type="InterPro" id="IPR036291">
    <property type="entry name" value="NAD(P)-bd_dom_sf"/>
</dbReference>
<dbReference type="OrthoDB" id="191139at2759"/>
<keyword evidence="5" id="KW-1185">Reference proteome</keyword>
<dbReference type="InterPro" id="IPR002347">
    <property type="entry name" value="SDR_fam"/>
</dbReference>
<reference evidence="4 5" key="1">
    <citation type="journal article" date="2019" name="Nat. Ecol. Evol.">
        <title>Megaphylogeny resolves global patterns of mushroom evolution.</title>
        <authorList>
            <person name="Varga T."/>
            <person name="Krizsan K."/>
            <person name="Foldi C."/>
            <person name="Dima B."/>
            <person name="Sanchez-Garcia M."/>
            <person name="Sanchez-Ramirez S."/>
            <person name="Szollosi G.J."/>
            <person name="Szarkandi J.G."/>
            <person name="Papp V."/>
            <person name="Albert L."/>
            <person name="Andreopoulos W."/>
            <person name="Angelini C."/>
            <person name="Antonin V."/>
            <person name="Barry K.W."/>
            <person name="Bougher N.L."/>
            <person name="Buchanan P."/>
            <person name="Buyck B."/>
            <person name="Bense V."/>
            <person name="Catcheside P."/>
            <person name="Chovatia M."/>
            <person name="Cooper J."/>
            <person name="Damon W."/>
            <person name="Desjardin D."/>
            <person name="Finy P."/>
            <person name="Geml J."/>
            <person name="Haridas S."/>
            <person name="Hughes K."/>
            <person name="Justo A."/>
            <person name="Karasinski D."/>
            <person name="Kautmanova I."/>
            <person name="Kiss B."/>
            <person name="Kocsube S."/>
            <person name="Kotiranta H."/>
            <person name="LaButti K.M."/>
            <person name="Lechner B.E."/>
            <person name="Liimatainen K."/>
            <person name="Lipzen A."/>
            <person name="Lukacs Z."/>
            <person name="Mihaltcheva S."/>
            <person name="Morgado L.N."/>
            <person name="Niskanen T."/>
            <person name="Noordeloos M.E."/>
            <person name="Ohm R.A."/>
            <person name="Ortiz-Santana B."/>
            <person name="Ovrebo C."/>
            <person name="Racz N."/>
            <person name="Riley R."/>
            <person name="Savchenko A."/>
            <person name="Shiryaev A."/>
            <person name="Soop K."/>
            <person name="Spirin V."/>
            <person name="Szebenyi C."/>
            <person name="Tomsovsky M."/>
            <person name="Tulloss R.E."/>
            <person name="Uehling J."/>
            <person name="Grigoriev I.V."/>
            <person name="Vagvolgyi C."/>
            <person name="Papp T."/>
            <person name="Martin F.M."/>
            <person name="Miettinen O."/>
            <person name="Hibbett D.S."/>
            <person name="Nagy L.G."/>
        </authorList>
    </citation>
    <scope>NUCLEOTIDE SEQUENCE [LARGE SCALE GENOMIC DNA]</scope>
    <source>
        <strain evidence="4 5">CBS 309.79</strain>
    </source>
</reference>
<dbReference type="PANTHER" id="PTHR24320">
    <property type="entry name" value="RETINOL DEHYDROGENASE"/>
    <property type="match status" value="1"/>
</dbReference>
<name>A0A5C3Q3R2_9AGAR</name>
<dbReference type="PANTHER" id="PTHR24320:SF236">
    <property type="entry name" value="SHORT-CHAIN DEHYDROGENASE-RELATED"/>
    <property type="match status" value="1"/>
</dbReference>
<dbReference type="PRINTS" id="PR00081">
    <property type="entry name" value="GDHRDH"/>
</dbReference>
<dbReference type="SUPFAM" id="SSF51735">
    <property type="entry name" value="NAD(P)-binding Rossmann-fold domains"/>
    <property type="match status" value="1"/>
</dbReference>
<accession>A0A5C3Q3R2</accession>
<evidence type="ECO:0000313" key="5">
    <source>
        <dbReference type="Proteomes" id="UP000305067"/>
    </source>
</evidence>
<evidence type="ECO:0000256" key="1">
    <source>
        <dbReference type="ARBA" id="ARBA00006484"/>
    </source>
</evidence>
<dbReference type="Proteomes" id="UP000305067">
    <property type="component" value="Unassembled WGS sequence"/>
</dbReference>
<gene>
    <name evidence="4" type="ORF">BDV98DRAFT_575977</name>
</gene>
<dbReference type="EMBL" id="ML178858">
    <property type="protein sequence ID" value="TFK96602.1"/>
    <property type="molecule type" value="Genomic_DNA"/>
</dbReference>
<comment type="similarity">
    <text evidence="1">Belongs to the short-chain dehydrogenases/reductases (SDR) family.</text>
</comment>
<dbReference type="GO" id="GO:0016491">
    <property type="term" value="F:oxidoreductase activity"/>
    <property type="evidence" value="ECO:0007669"/>
    <property type="project" value="UniProtKB-KW"/>
</dbReference>
<sequence length="315" mass="34722">MGITYSILTEIFPPKSQFDPERDIPDLSDQVMIVTGGYTGIGYHTVKALLVKGAKVYIAGRNKDKGEKAIAQLKQETNGKEALFLELDLANLKSVQNAAAEFVRREGRLHVLFNNGGVSTPPVSDVTSDGYDLQFGTNVVGHFYFTKLLLPILLATAKTTTSGKVRVVSTSSMAHLMGDLDFATFRDGPARKKKSTLMLYAQSKFGNVVLSNQLAKRYGDQGIVSTSLHPGILRTELGRHLSTIEQLLLSTMCYDPPYGALTQLWAGATDEGLKYNGMYLIPWAREGRPNPRTNDEKTGDELWTWLEEQVKDIAS</sequence>
<organism evidence="4 5">
    <name type="scientific">Pterulicium gracile</name>
    <dbReference type="NCBI Taxonomy" id="1884261"/>
    <lineage>
        <taxon>Eukaryota</taxon>
        <taxon>Fungi</taxon>
        <taxon>Dikarya</taxon>
        <taxon>Basidiomycota</taxon>
        <taxon>Agaricomycotina</taxon>
        <taxon>Agaricomycetes</taxon>
        <taxon>Agaricomycetidae</taxon>
        <taxon>Agaricales</taxon>
        <taxon>Pleurotineae</taxon>
        <taxon>Pterulaceae</taxon>
        <taxon>Pterulicium</taxon>
    </lineage>
</organism>
<dbReference type="Pfam" id="PF00106">
    <property type="entry name" value="adh_short"/>
    <property type="match status" value="1"/>
</dbReference>
<dbReference type="Gene3D" id="3.40.50.720">
    <property type="entry name" value="NAD(P)-binding Rossmann-like Domain"/>
    <property type="match status" value="1"/>
</dbReference>
<dbReference type="AlphaFoldDB" id="A0A5C3Q3R2"/>
<evidence type="ECO:0000256" key="2">
    <source>
        <dbReference type="ARBA" id="ARBA00022857"/>
    </source>
</evidence>
<keyword evidence="3" id="KW-0560">Oxidoreductase</keyword>
<proteinExistence type="inferred from homology"/>
<evidence type="ECO:0000313" key="4">
    <source>
        <dbReference type="EMBL" id="TFK96602.1"/>
    </source>
</evidence>
<keyword evidence="2" id="KW-0521">NADP</keyword>
<evidence type="ECO:0000256" key="3">
    <source>
        <dbReference type="ARBA" id="ARBA00023002"/>
    </source>
</evidence>
<protein>
    <submittedName>
        <fullName evidence="4">NAD-P-binding protein</fullName>
    </submittedName>
</protein>
<dbReference type="STRING" id="1884261.A0A5C3Q3R2"/>